<dbReference type="RefSeq" id="WP_223990130.1">
    <property type="nucleotide sequence ID" value="NZ_CAJZAG010000006.1"/>
</dbReference>
<keyword evidence="1" id="KW-0732">Signal</keyword>
<gene>
    <name evidence="3" type="ORF">LMG32289_03324</name>
</gene>
<evidence type="ECO:0000256" key="1">
    <source>
        <dbReference type="SAM" id="SignalP"/>
    </source>
</evidence>
<dbReference type="Proteomes" id="UP000706525">
    <property type="component" value="Unassembled WGS sequence"/>
</dbReference>
<keyword evidence="4" id="KW-1185">Reference proteome</keyword>
<organism evidence="3 4">
    <name type="scientific">Cupriavidus pampae</name>
    <dbReference type="NCBI Taxonomy" id="659251"/>
    <lineage>
        <taxon>Bacteria</taxon>
        <taxon>Pseudomonadati</taxon>
        <taxon>Pseudomonadota</taxon>
        <taxon>Betaproteobacteria</taxon>
        <taxon>Burkholderiales</taxon>
        <taxon>Burkholderiaceae</taxon>
        <taxon>Cupriavidus</taxon>
    </lineage>
</organism>
<feature type="signal peptide" evidence="1">
    <location>
        <begin position="1"/>
        <end position="33"/>
    </location>
</feature>
<feature type="chain" id="PRO_5045629177" description="PepSY domain-containing protein" evidence="1">
    <location>
        <begin position="34"/>
        <end position="119"/>
    </location>
</feature>
<proteinExistence type="predicted"/>
<dbReference type="Gene3D" id="3.10.450.40">
    <property type="match status" value="1"/>
</dbReference>
<reference evidence="3 4" key="1">
    <citation type="submission" date="2021-08" db="EMBL/GenBank/DDBJ databases">
        <authorList>
            <person name="Peeters C."/>
        </authorList>
    </citation>
    <scope>NUCLEOTIDE SEQUENCE [LARGE SCALE GENOMIC DNA]</scope>
    <source>
        <strain evidence="3 4">LMG 32289</strain>
    </source>
</reference>
<dbReference type="EMBL" id="CAJZAG010000006">
    <property type="protein sequence ID" value="CAG9175471.1"/>
    <property type="molecule type" value="Genomic_DNA"/>
</dbReference>
<evidence type="ECO:0000313" key="3">
    <source>
        <dbReference type="EMBL" id="CAG9175471.1"/>
    </source>
</evidence>
<dbReference type="Pfam" id="PF03413">
    <property type="entry name" value="PepSY"/>
    <property type="match status" value="1"/>
</dbReference>
<evidence type="ECO:0000259" key="2">
    <source>
        <dbReference type="Pfam" id="PF03413"/>
    </source>
</evidence>
<dbReference type="InterPro" id="IPR025711">
    <property type="entry name" value="PepSY"/>
</dbReference>
<feature type="domain" description="PepSY" evidence="2">
    <location>
        <begin position="50"/>
        <end position="101"/>
    </location>
</feature>
<name>A0ABM8X6A7_9BURK</name>
<comment type="caution">
    <text evidence="3">The sequence shown here is derived from an EMBL/GenBank/DDBJ whole genome shotgun (WGS) entry which is preliminary data.</text>
</comment>
<evidence type="ECO:0000313" key="4">
    <source>
        <dbReference type="Proteomes" id="UP000706525"/>
    </source>
</evidence>
<accession>A0ABM8X6A7</accession>
<protein>
    <recommendedName>
        <fullName evidence="2">PepSY domain-containing protein</fullName>
    </recommendedName>
</protein>
<sequence length="119" mass="12686">MATRTSLFRSAAIVLATAGSVAVLSLTSLPARADTDADRARAALRAGEIVPLARVLDAVNRQYNGDVLDVELDHDDGQWIYEVKLLLPDGGVAKLKYDARTVALIKSKGAKLESARKAP</sequence>